<reference evidence="2 3" key="1">
    <citation type="journal article" date="2016" name="PLoS Pathog.">
        <title>Biosynthesis of antibiotic leucinostatins in bio-control fungus Purpureocillium lilacinum and their inhibition on phytophthora revealed by genome mining.</title>
        <authorList>
            <person name="Wang G."/>
            <person name="Liu Z."/>
            <person name="Lin R."/>
            <person name="Li E."/>
            <person name="Mao Z."/>
            <person name="Ling J."/>
            <person name="Yang Y."/>
            <person name="Yin W.B."/>
            <person name="Xie B."/>
        </authorList>
    </citation>
    <scope>NUCLEOTIDE SEQUENCE [LARGE SCALE GENOMIC DNA]</scope>
    <source>
        <strain evidence="2">170</strain>
    </source>
</reference>
<dbReference type="Proteomes" id="UP000078397">
    <property type="component" value="Unassembled WGS sequence"/>
</dbReference>
<dbReference type="KEGG" id="pchm:VFPPC_13981"/>
<sequence>MAAICIMYPAGAFNLKYFLNNHMPLVQDTWGSEGLESWEAIQLSPGVPYMLQLVLKFEKMQQWDAASTGPNANKVFDDIANFCSVQPEIMRGTIRDSHRTTLKEKKIFGS</sequence>
<protein>
    <recommendedName>
        <fullName evidence="4">Ethyl tert-butyl ether degradation EthD</fullName>
    </recommendedName>
</protein>
<comment type="caution">
    <text evidence="2">The sequence shown here is derived from an EMBL/GenBank/DDBJ whole genome shotgun (WGS) entry which is preliminary data.</text>
</comment>
<gene>
    <name evidence="2" type="ORF">VFPPC_13981</name>
</gene>
<dbReference type="OrthoDB" id="4892971at2759"/>
<evidence type="ECO:0000313" key="3">
    <source>
        <dbReference type="Proteomes" id="UP000078397"/>
    </source>
</evidence>
<dbReference type="PANTHER" id="PTHR40260:SF2">
    <property type="entry name" value="BLR8190 PROTEIN"/>
    <property type="match status" value="1"/>
</dbReference>
<evidence type="ECO:0000313" key="2">
    <source>
        <dbReference type="EMBL" id="OAQ65014.1"/>
    </source>
</evidence>
<name>A0A179FHJ9_METCM</name>
<dbReference type="InterPro" id="IPR009799">
    <property type="entry name" value="EthD_dom"/>
</dbReference>
<organism evidence="2 3">
    <name type="scientific">Pochonia chlamydosporia 170</name>
    <dbReference type="NCBI Taxonomy" id="1380566"/>
    <lineage>
        <taxon>Eukaryota</taxon>
        <taxon>Fungi</taxon>
        <taxon>Dikarya</taxon>
        <taxon>Ascomycota</taxon>
        <taxon>Pezizomycotina</taxon>
        <taxon>Sordariomycetes</taxon>
        <taxon>Hypocreomycetidae</taxon>
        <taxon>Hypocreales</taxon>
        <taxon>Clavicipitaceae</taxon>
        <taxon>Pochonia</taxon>
    </lineage>
</organism>
<proteinExistence type="inferred from homology"/>
<dbReference type="EMBL" id="LSBJ02000005">
    <property type="protein sequence ID" value="OAQ65014.1"/>
    <property type="molecule type" value="Genomic_DNA"/>
</dbReference>
<evidence type="ECO:0000256" key="1">
    <source>
        <dbReference type="ARBA" id="ARBA00005986"/>
    </source>
</evidence>
<dbReference type="InterPro" id="IPR011008">
    <property type="entry name" value="Dimeric_a/b-barrel"/>
</dbReference>
<dbReference type="STRING" id="1380566.A0A179FHJ9"/>
<dbReference type="GeneID" id="28855746"/>
<dbReference type="Gene3D" id="3.30.70.100">
    <property type="match status" value="1"/>
</dbReference>
<dbReference type="GO" id="GO:0016491">
    <property type="term" value="F:oxidoreductase activity"/>
    <property type="evidence" value="ECO:0007669"/>
    <property type="project" value="InterPro"/>
</dbReference>
<evidence type="ECO:0008006" key="4">
    <source>
        <dbReference type="Google" id="ProtNLM"/>
    </source>
</evidence>
<comment type="similarity">
    <text evidence="1">Belongs to the tpcK family.</text>
</comment>
<keyword evidence="3" id="KW-1185">Reference proteome</keyword>
<accession>A0A179FHJ9</accession>
<dbReference type="RefSeq" id="XP_018142328.1">
    <property type="nucleotide sequence ID" value="XM_018291752.1"/>
</dbReference>
<dbReference type="PANTHER" id="PTHR40260">
    <property type="entry name" value="BLR8190 PROTEIN"/>
    <property type="match status" value="1"/>
</dbReference>
<dbReference type="SUPFAM" id="SSF54909">
    <property type="entry name" value="Dimeric alpha+beta barrel"/>
    <property type="match status" value="1"/>
</dbReference>
<dbReference type="AlphaFoldDB" id="A0A179FHJ9"/>
<dbReference type="NCBIfam" id="TIGR02118">
    <property type="entry name" value="EthD family reductase"/>
    <property type="match status" value="1"/>
</dbReference>